<keyword evidence="3" id="KW-1185">Reference proteome</keyword>
<dbReference type="RefSeq" id="WP_284101552.1">
    <property type="nucleotide sequence ID" value="NZ_JARRAF010000017.1"/>
</dbReference>
<dbReference type="InterPro" id="IPR011008">
    <property type="entry name" value="Dimeric_a/b-barrel"/>
</dbReference>
<sequence length="92" mass="10312">MSITRINEFQSAPGKEEELFLFLNSILPYIASSEGAISCEVLRHAENKSSFVVIEKWQSIEAHKQSVSQFPKEKMQAAMSLFGLPPKGAYYA</sequence>
<name>A0ABT7DYU9_9NEIS</name>
<dbReference type="InterPro" id="IPR007138">
    <property type="entry name" value="ABM_dom"/>
</dbReference>
<organism evidence="2 3">
    <name type="scientific">Parachitinimonas caeni</name>
    <dbReference type="NCBI Taxonomy" id="3031301"/>
    <lineage>
        <taxon>Bacteria</taxon>
        <taxon>Pseudomonadati</taxon>
        <taxon>Pseudomonadota</taxon>
        <taxon>Betaproteobacteria</taxon>
        <taxon>Neisseriales</taxon>
        <taxon>Chitinibacteraceae</taxon>
        <taxon>Parachitinimonas</taxon>
    </lineage>
</organism>
<gene>
    <name evidence="2" type="ORF">PZA18_14375</name>
</gene>
<keyword evidence="2" id="KW-0560">Oxidoreductase</keyword>
<protein>
    <submittedName>
        <fullName evidence="2">Antibiotic biosynthesis monooxygenase</fullName>
    </submittedName>
</protein>
<dbReference type="EMBL" id="JARRAF010000017">
    <property type="protein sequence ID" value="MDK2125239.1"/>
    <property type="molecule type" value="Genomic_DNA"/>
</dbReference>
<dbReference type="SUPFAM" id="SSF54909">
    <property type="entry name" value="Dimeric alpha+beta barrel"/>
    <property type="match status" value="1"/>
</dbReference>
<evidence type="ECO:0000259" key="1">
    <source>
        <dbReference type="Pfam" id="PF03992"/>
    </source>
</evidence>
<dbReference type="Pfam" id="PF03992">
    <property type="entry name" value="ABM"/>
    <property type="match status" value="1"/>
</dbReference>
<reference evidence="2" key="1">
    <citation type="submission" date="2023-03" db="EMBL/GenBank/DDBJ databases">
        <title>Chitinimonas shenzhenensis gen. nov., sp. nov., a novel member of family Burkholderiaceae isolated from activated sludge collected in Shen Zhen, China.</title>
        <authorList>
            <person name="Wang X."/>
        </authorList>
    </citation>
    <scope>NUCLEOTIDE SEQUENCE</scope>
    <source>
        <strain evidence="2">DQS-5</strain>
    </source>
</reference>
<accession>A0ABT7DYU9</accession>
<comment type="caution">
    <text evidence="2">The sequence shown here is derived from an EMBL/GenBank/DDBJ whole genome shotgun (WGS) entry which is preliminary data.</text>
</comment>
<evidence type="ECO:0000313" key="2">
    <source>
        <dbReference type="EMBL" id="MDK2125239.1"/>
    </source>
</evidence>
<dbReference type="Proteomes" id="UP001172778">
    <property type="component" value="Unassembled WGS sequence"/>
</dbReference>
<feature type="domain" description="ABM" evidence="1">
    <location>
        <begin position="3"/>
        <end position="67"/>
    </location>
</feature>
<evidence type="ECO:0000313" key="3">
    <source>
        <dbReference type="Proteomes" id="UP001172778"/>
    </source>
</evidence>
<proteinExistence type="predicted"/>
<dbReference type="GO" id="GO:0004497">
    <property type="term" value="F:monooxygenase activity"/>
    <property type="evidence" value="ECO:0007669"/>
    <property type="project" value="UniProtKB-KW"/>
</dbReference>
<keyword evidence="2" id="KW-0503">Monooxygenase</keyword>
<dbReference type="Gene3D" id="3.30.70.100">
    <property type="match status" value="1"/>
</dbReference>